<dbReference type="EMBL" id="CAUEEQ010029264">
    <property type="protein sequence ID" value="CAJ0948935.1"/>
    <property type="molecule type" value="Genomic_DNA"/>
</dbReference>
<comment type="caution">
    <text evidence="1">The sequence shown here is derived from an EMBL/GenBank/DDBJ whole genome shotgun (WGS) entry which is preliminary data.</text>
</comment>
<feature type="non-terminal residue" evidence="1">
    <location>
        <position position="105"/>
    </location>
</feature>
<organism evidence="1 2">
    <name type="scientific">Ranitomeya imitator</name>
    <name type="common">mimic poison frog</name>
    <dbReference type="NCBI Taxonomy" id="111125"/>
    <lineage>
        <taxon>Eukaryota</taxon>
        <taxon>Metazoa</taxon>
        <taxon>Chordata</taxon>
        <taxon>Craniata</taxon>
        <taxon>Vertebrata</taxon>
        <taxon>Euteleostomi</taxon>
        <taxon>Amphibia</taxon>
        <taxon>Batrachia</taxon>
        <taxon>Anura</taxon>
        <taxon>Neobatrachia</taxon>
        <taxon>Hyloidea</taxon>
        <taxon>Dendrobatidae</taxon>
        <taxon>Dendrobatinae</taxon>
        <taxon>Ranitomeya</taxon>
    </lineage>
</organism>
<dbReference type="InterPro" id="IPR035974">
    <property type="entry name" value="Rap/Ran-GAP_sf"/>
</dbReference>
<sequence length="105" mass="11876">HCNYFGIDEKLGPVAVSLKRDKLDESKDYGPQYQYRIILRTSELVTLRGMIHEDSVPSTAKHGTVRGLPLKDVLEAVIPELNTHCLRLAMNSSKVTEQLLKLDEQ</sequence>
<dbReference type="Proteomes" id="UP001176940">
    <property type="component" value="Unassembled WGS sequence"/>
</dbReference>
<evidence type="ECO:0000313" key="1">
    <source>
        <dbReference type="EMBL" id="CAJ0948935.1"/>
    </source>
</evidence>
<dbReference type="InterPro" id="IPR050989">
    <property type="entry name" value="Rap1_Ran_GAP"/>
</dbReference>
<evidence type="ECO:0000313" key="2">
    <source>
        <dbReference type="Proteomes" id="UP001176940"/>
    </source>
</evidence>
<proteinExistence type="predicted"/>
<protein>
    <submittedName>
        <fullName evidence="1">Uncharacterized protein</fullName>
    </submittedName>
</protein>
<dbReference type="PANTHER" id="PTHR15711:SF15">
    <property type="entry name" value="SIGNAL-INDUCED PROLIFERATION-ASSOCIATED 1-LIKE PROTEIN 3"/>
    <property type="match status" value="1"/>
</dbReference>
<keyword evidence="2" id="KW-1185">Reference proteome</keyword>
<dbReference type="PANTHER" id="PTHR15711">
    <property type="entry name" value="RAP GTPASE-ACTIVATING PROTEIN"/>
    <property type="match status" value="1"/>
</dbReference>
<gene>
    <name evidence="1" type="ORF">RIMI_LOCUS12375810</name>
</gene>
<feature type="non-terminal residue" evidence="1">
    <location>
        <position position="1"/>
    </location>
</feature>
<dbReference type="Gene3D" id="3.30.1120.160">
    <property type="match status" value="1"/>
</dbReference>
<reference evidence="1" key="1">
    <citation type="submission" date="2023-07" db="EMBL/GenBank/DDBJ databases">
        <authorList>
            <person name="Stuckert A."/>
        </authorList>
    </citation>
    <scope>NUCLEOTIDE SEQUENCE</scope>
</reference>
<dbReference type="SUPFAM" id="SSF111347">
    <property type="entry name" value="Rap/Ran-GAP"/>
    <property type="match status" value="1"/>
</dbReference>
<name>A0ABN9LUN9_9NEOB</name>
<accession>A0ABN9LUN9</accession>